<dbReference type="EMBL" id="CP002691">
    <property type="protein sequence ID" value="AEE52386.1"/>
    <property type="molecule type" value="Genomic_DNA"/>
</dbReference>
<sequence length="310" mass="33871">MCTTEKYLCLLFSSVSLFFWSCSSKHGQIENLLIKGSDTEVNLALSLAETYMMEDLSISISVSGGGSGAGIAALINGKTNIANASRPMKAEEFLLAQERGVNPLSTVLGMDAIAIVVHPQCPIKELSKQDLGAIYRGKIHNWKQLGGQDQEISLYGRQSNSGTFVYFRDSVLQAEYSPKVKQMNGTAQIVEAIKTDAAGIGYVGVGYILEKNGSAAKGIKVLAIKSNDHTPAYSPTLLENIQQGNYPIIRPLFQYTDGKPKGKLLHFLRYCLSEEGQALVQQNGYFPVSKMYREQNELALTPTYAKSSLH</sequence>
<reference evidence="6 7" key="1">
    <citation type="journal article" date="2011" name="Stand. Genomic Sci.">
        <title>Complete genome sequence of Haliscomenobacter hydrossis type strain (O).</title>
        <authorList>
            <consortium name="US DOE Joint Genome Institute (JGI-PGF)"/>
            <person name="Daligault H."/>
            <person name="Lapidus A."/>
            <person name="Zeytun A."/>
            <person name="Nolan M."/>
            <person name="Lucas S."/>
            <person name="Del Rio T.G."/>
            <person name="Tice H."/>
            <person name="Cheng J.F."/>
            <person name="Tapia R."/>
            <person name="Han C."/>
            <person name="Goodwin L."/>
            <person name="Pitluck S."/>
            <person name="Liolios K."/>
            <person name="Pagani I."/>
            <person name="Ivanova N."/>
            <person name="Huntemann M."/>
            <person name="Mavromatis K."/>
            <person name="Mikhailova N."/>
            <person name="Pati A."/>
            <person name="Chen A."/>
            <person name="Palaniappan K."/>
            <person name="Land M."/>
            <person name="Hauser L."/>
            <person name="Brambilla E.M."/>
            <person name="Rohde M."/>
            <person name="Verbarg S."/>
            <person name="Goker M."/>
            <person name="Bristow J."/>
            <person name="Eisen J.A."/>
            <person name="Markowitz V."/>
            <person name="Hugenholtz P."/>
            <person name="Kyrpides N.C."/>
            <person name="Klenk H.P."/>
            <person name="Woyke T."/>
        </authorList>
    </citation>
    <scope>NUCLEOTIDE SEQUENCE [LARGE SCALE GENOMIC DNA]</scope>
    <source>
        <strain evidence="7">ATCC 27775 / DSM 1100 / LMG 10767 / O</strain>
    </source>
</reference>
<dbReference type="GO" id="GO:0006817">
    <property type="term" value="P:phosphate ion transport"/>
    <property type="evidence" value="ECO:0007669"/>
    <property type="project" value="UniProtKB-UniRule"/>
</dbReference>
<evidence type="ECO:0000313" key="6">
    <source>
        <dbReference type="EMBL" id="AEE52386.1"/>
    </source>
</evidence>
<feature type="domain" description="PBP" evidence="5">
    <location>
        <begin position="29"/>
        <end position="275"/>
    </location>
</feature>
<comment type="similarity">
    <text evidence="1 4">Belongs to the PstS family.</text>
</comment>
<dbReference type="Gene3D" id="3.40.190.10">
    <property type="entry name" value="Periplasmic binding protein-like II"/>
    <property type="match status" value="2"/>
</dbReference>
<evidence type="ECO:0000313" key="7">
    <source>
        <dbReference type="Proteomes" id="UP000008461"/>
    </source>
</evidence>
<dbReference type="KEGG" id="hhy:Halhy_4546"/>
<dbReference type="SUPFAM" id="SSF53850">
    <property type="entry name" value="Periplasmic binding protein-like II"/>
    <property type="match status" value="1"/>
</dbReference>
<evidence type="ECO:0000256" key="3">
    <source>
        <dbReference type="ARBA" id="ARBA00022729"/>
    </source>
</evidence>
<dbReference type="RefSeq" id="WP_013766924.1">
    <property type="nucleotide sequence ID" value="NC_015510.1"/>
</dbReference>
<keyword evidence="4" id="KW-0592">Phosphate transport</keyword>
<evidence type="ECO:0000256" key="4">
    <source>
        <dbReference type="RuleBase" id="RU367119"/>
    </source>
</evidence>
<dbReference type="InterPro" id="IPR011862">
    <property type="entry name" value="Phos-bd"/>
</dbReference>
<dbReference type="Proteomes" id="UP000008461">
    <property type="component" value="Chromosome"/>
</dbReference>
<evidence type="ECO:0000256" key="2">
    <source>
        <dbReference type="ARBA" id="ARBA00022448"/>
    </source>
</evidence>
<organism evidence="6 7">
    <name type="scientific">Haliscomenobacter hydrossis (strain ATCC 27775 / DSM 1100 / LMG 10767 / O)</name>
    <dbReference type="NCBI Taxonomy" id="760192"/>
    <lineage>
        <taxon>Bacteria</taxon>
        <taxon>Pseudomonadati</taxon>
        <taxon>Bacteroidota</taxon>
        <taxon>Saprospiria</taxon>
        <taxon>Saprospirales</taxon>
        <taxon>Haliscomenobacteraceae</taxon>
        <taxon>Haliscomenobacter</taxon>
    </lineage>
</organism>
<dbReference type="AlphaFoldDB" id="F4KTH2"/>
<dbReference type="PANTHER" id="PTHR30570:SF1">
    <property type="entry name" value="PHOSPHATE-BINDING PROTEIN PSTS"/>
    <property type="match status" value="1"/>
</dbReference>
<evidence type="ECO:0000259" key="5">
    <source>
        <dbReference type="Pfam" id="PF12849"/>
    </source>
</evidence>
<comment type="function">
    <text evidence="4">Involved in the system for phosphate transport across the cytoplasmic membrane.</text>
</comment>
<dbReference type="GO" id="GO:0042301">
    <property type="term" value="F:phosphate ion binding"/>
    <property type="evidence" value="ECO:0007669"/>
    <property type="project" value="UniProtKB-UniRule"/>
</dbReference>
<dbReference type="HOGENOM" id="CLU_026228_5_1_10"/>
<dbReference type="InterPro" id="IPR050811">
    <property type="entry name" value="Phosphate_ABC_transporter"/>
</dbReference>
<proteinExistence type="inferred from homology"/>
<dbReference type="OrthoDB" id="9783488at2"/>
<accession>F4KTH2</accession>
<dbReference type="InterPro" id="IPR024370">
    <property type="entry name" value="PBP_domain"/>
</dbReference>
<name>F4KTH2_HALH1</name>
<reference key="2">
    <citation type="submission" date="2011-04" db="EMBL/GenBank/DDBJ databases">
        <title>Complete sequence of chromosome of Haliscomenobacter hydrossis DSM 1100.</title>
        <authorList>
            <consortium name="US DOE Joint Genome Institute (JGI-PGF)"/>
            <person name="Lucas S."/>
            <person name="Han J."/>
            <person name="Lapidus A."/>
            <person name="Bruce D."/>
            <person name="Goodwin L."/>
            <person name="Pitluck S."/>
            <person name="Peters L."/>
            <person name="Kyrpides N."/>
            <person name="Mavromatis K."/>
            <person name="Ivanova N."/>
            <person name="Ovchinnikova G."/>
            <person name="Pagani I."/>
            <person name="Daligault H."/>
            <person name="Detter J.C."/>
            <person name="Han C."/>
            <person name="Land M."/>
            <person name="Hauser L."/>
            <person name="Markowitz V."/>
            <person name="Cheng J.-F."/>
            <person name="Hugenholtz P."/>
            <person name="Woyke T."/>
            <person name="Wu D."/>
            <person name="Verbarg S."/>
            <person name="Frueling A."/>
            <person name="Brambilla E."/>
            <person name="Klenk H.-P."/>
            <person name="Eisen J.A."/>
        </authorList>
    </citation>
    <scope>NUCLEOTIDE SEQUENCE</scope>
    <source>
        <strain>DSM 1100</strain>
    </source>
</reference>
<dbReference type="NCBIfam" id="TIGR02136">
    <property type="entry name" value="ptsS_2"/>
    <property type="match status" value="1"/>
</dbReference>
<dbReference type="eggNOG" id="COG0226">
    <property type="taxonomic scope" value="Bacteria"/>
</dbReference>
<keyword evidence="7" id="KW-1185">Reference proteome</keyword>
<dbReference type="CDD" id="cd13566">
    <property type="entry name" value="PBP2_phosphate"/>
    <property type="match status" value="1"/>
</dbReference>
<keyword evidence="2 4" id="KW-0813">Transport</keyword>
<dbReference type="Pfam" id="PF12849">
    <property type="entry name" value="PBP_like_2"/>
    <property type="match status" value="1"/>
</dbReference>
<protein>
    <recommendedName>
        <fullName evidence="4">Phosphate-binding protein</fullName>
    </recommendedName>
</protein>
<dbReference type="PANTHER" id="PTHR30570">
    <property type="entry name" value="PERIPLASMIC PHOSPHATE BINDING COMPONENT OF PHOSPHATE ABC TRANSPORTER"/>
    <property type="match status" value="1"/>
</dbReference>
<keyword evidence="3" id="KW-0732">Signal</keyword>
<dbReference type="STRING" id="760192.Halhy_4546"/>
<gene>
    <name evidence="6" type="ordered locus">Halhy_4546</name>
</gene>
<evidence type="ECO:0000256" key="1">
    <source>
        <dbReference type="ARBA" id="ARBA00008725"/>
    </source>
</evidence>